<dbReference type="EMBL" id="NBSK02000002">
    <property type="protein sequence ID" value="KAJ0223287.1"/>
    <property type="molecule type" value="Genomic_DNA"/>
</dbReference>
<evidence type="ECO:0000313" key="4">
    <source>
        <dbReference type="Proteomes" id="UP000235145"/>
    </source>
</evidence>
<evidence type="ECO:0000256" key="1">
    <source>
        <dbReference type="ARBA" id="ARBA00010582"/>
    </source>
</evidence>
<protein>
    <recommendedName>
        <fullName evidence="5">Gibberellin regulated protein</fullName>
    </recommendedName>
</protein>
<dbReference type="Pfam" id="PF02704">
    <property type="entry name" value="GASA"/>
    <property type="match status" value="1"/>
</dbReference>
<comment type="similarity">
    <text evidence="1">Belongs to the GASA family.</text>
</comment>
<dbReference type="InterPro" id="IPR003854">
    <property type="entry name" value="GASA"/>
</dbReference>
<organism evidence="3 4">
    <name type="scientific">Lactuca sativa</name>
    <name type="common">Garden lettuce</name>
    <dbReference type="NCBI Taxonomy" id="4236"/>
    <lineage>
        <taxon>Eukaryota</taxon>
        <taxon>Viridiplantae</taxon>
        <taxon>Streptophyta</taxon>
        <taxon>Embryophyta</taxon>
        <taxon>Tracheophyta</taxon>
        <taxon>Spermatophyta</taxon>
        <taxon>Magnoliopsida</taxon>
        <taxon>eudicotyledons</taxon>
        <taxon>Gunneridae</taxon>
        <taxon>Pentapetalae</taxon>
        <taxon>asterids</taxon>
        <taxon>campanulids</taxon>
        <taxon>Asterales</taxon>
        <taxon>Asteraceae</taxon>
        <taxon>Cichorioideae</taxon>
        <taxon>Cichorieae</taxon>
        <taxon>Lactucinae</taxon>
        <taxon>Lactuca</taxon>
    </lineage>
</organism>
<feature type="chain" id="PRO_5040270745" description="Gibberellin regulated protein" evidence="2">
    <location>
        <begin position="37"/>
        <end position="119"/>
    </location>
</feature>
<dbReference type="Proteomes" id="UP000235145">
    <property type="component" value="Unassembled WGS sequence"/>
</dbReference>
<name>A0A9R1WIB9_LACSA</name>
<accession>A0A9R1WIB9</accession>
<feature type="signal peptide" evidence="2">
    <location>
        <begin position="1"/>
        <end position="36"/>
    </location>
</feature>
<dbReference type="PANTHER" id="PTHR23201">
    <property type="entry name" value="EXTENSIN, PROLINE-RICH PROTEIN"/>
    <property type="match status" value="1"/>
</dbReference>
<evidence type="ECO:0000313" key="3">
    <source>
        <dbReference type="EMBL" id="KAJ0223287.1"/>
    </source>
</evidence>
<proteinExistence type="inferred from homology"/>
<comment type="caution">
    <text evidence="3">The sequence shown here is derived from an EMBL/GenBank/DDBJ whole genome shotgun (WGS) entry which is preliminary data.</text>
</comment>
<sequence>MLSSDSLHNPNKMKTLPIALLLIAAALFFISSTVAADESTTTTAASSSPAPSPSISTFGCDAKCANRCSKAGYQERCLKYCGICCGKCQGCVPSTPDADKAECPCYRDLKNSKGKSKCP</sequence>
<dbReference type="AlphaFoldDB" id="A0A9R1WIB9"/>
<reference evidence="3 4" key="1">
    <citation type="journal article" date="2017" name="Nat. Commun.">
        <title>Genome assembly with in vitro proximity ligation data and whole-genome triplication in lettuce.</title>
        <authorList>
            <person name="Reyes-Chin-Wo S."/>
            <person name="Wang Z."/>
            <person name="Yang X."/>
            <person name="Kozik A."/>
            <person name="Arikit S."/>
            <person name="Song C."/>
            <person name="Xia L."/>
            <person name="Froenicke L."/>
            <person name="Lavelle D.O."/>
            <person name="Truco M.J."/>
            <person name="Xia R."/>
            <person name="Zhu S."/>
            <person name="Xu C."/>
            <person name="Xu H."/>
            <person name="Xu X."/>
            <person name="Cox K."/>
            <person name="Korf I."/>
            <person name="Meyers B.C."/>
            <person name="Michelmore R.W."/>
        </authorList>
    </citation>
    <scope>NUCLEOTIDE SEQUENCE [LARGE SCALE GENOMIC DNA]</scope>
    <source>
        <strain evidence="4">cv. Salinas</strain>
        <tissue evidence="3">Seedlings</tissue>
    </source>
</reference>
<gene>
    <name evidence="3" type="ORF">LSAT_V11C200080710</name>
</gene>
<keyword evidence="4" id="KW-1185">Reference proteome</keyword>
<evidence type="ECO:0000256" key="2">
    <source>
        <dbReference type="SAM" id="SignalP"/>
    </source>
</evidence>
<dbReference type="PANTHER" id="PTHR23201:SF103">
    <property type="entry name" value="GIBBERELLIN REGULATED PROTEIN"/>
    <property type="match status" value="1"/>
</dbReference>
<evidence type="ECO:0008006" key="5">
    <source>
        <dbReference type="Google" id="ProtNLM"/>
    </source>
</evidence>
<keyword evidence="2" id="KW-0732">Signal</keyword>